<protein>
    <submittedName>
        <fullName evidence="1">461_t:CDS:1</fullName>
    </submittedName>
</protein>
<keyword evidence="2" id="KW-1185">Reference proteome</keyword>
<reference evidence="1" key="1">
    <citation type="submission" date="2021-06" db="EMBL/GenBank/DDBJ databases">
        <authorList>
            <person name="Kallberg Y."/>
            <person name="Tangrot J."/>
            <person name="Rosling A."/>
        </authorList>
    </citation>
    <scope>NUCLEOTIDE SEQUENCE</scope>
    <source>
        <strain evidence="1">MT106</strain>
    </source>
</reference>
<evidence type="ECO:0000313" key="1">
    <source>
        <dbReference type="EMBL" id="CAG8698962.1"/>
    </source>
</evidence>
<evidence type="ECO:0000313" key="2">
    <source>
        <dbReference type="Proteomes" id="UP000789831"/>
    </source>
</evidence>
<dbReference type="Proteomes" id="UP000789831">
    <property type="component" value="Unassembled WGS sequence"/>
</dbReference>
<dbReference type="EMBL" id="CAJVPL010017498">
    <property type="protein sequence ID" value="CAG8698962.1"/>
    <property type="molecule type" value="Genomic_DNA"/>
</dbReference>
<sequence length="147" mass="17051">PLHAAVQYLNSNYKQINSKRMMFCTKCKYNRPDDQFTWDGIRHKTCRRCKENRDRRNKEHMSPARIAEDMPEESQEHVSDIMRIEINYLDVGDFVEHEIRDLTAGANIDGIADVAYKTHLLVQLDIAITQNKTAKEMADLVIAEVEG</sequence>
<accession>A0A9N9HPD3</accession>
<organism evidence="1 2">
    <name type="scientific">Ambispora gerdemannii</name>
    <dbReference type="NCBI Taxonomy" id="144530"/>
    <lineage>
        <taxon>Eukaryota</taxon>
        <taxon>Fungi</taxon>
        <taxon>Fungi incertae sedis</taxon>
        <taxon>Mucoromycota</taxon>
        <taxon>Glomeromycotina</taxon>
        <taxon>Glomeromycetes</taxon>
        <taxon>Archaeosporales</taxon>
        <taxon>Ambisporaceae</taxon>
        <taxon>Ambispora</taxon>
    </lineage>
</organism>
<comment type="caution">
    <text evidence="1">The sequence shown here is derived from an EMBL/GenBank/DDBJ whole genome shotgun (WGS) entry which is preliminary data.</text>
</comment>
<dbReference type="OrthoDB" id="2443264at2759"/>
<gene>
    <name evidence="1" type="ORF">AGERDE_LOCUS13410</name>
</gene>
<feature type="non-terminal residue" evidence="1">
    <location>
        <position position="1"/>
    </location>
</feature>
<proteinExistence type="predicted"/>
<name>A0A9N9HPD3_9GLOM</name>
<feature type="non-terminal residue" evidence="1">
    <location>
        <position position="147"/>
    </location>
</feature>
<dbReference type="AlphaFoldDB" id="A0A9N9HPD3"/>